<dbReference type="InterPro" id="IPR001387">
    <property type="entry name" value="Cro/C1-type_HTH"/>
</dbReference>
<dbReference type="AlphaFoldDB" id="A0A4V5NZC7"/>
<dbReference type="Proteomes" id="UP000309488">
    <property type="component" value="Unassembled WGS sequence"/>
</dbReference>
<name>A0A4V5NZC7_9SPHI</name>
<organism evidence="3 4">
    <name type="scientific">Pedobacter polaris</name>
    <dbReference type="NCBI Taxonomy" id="2571273"/>
    <lineage>
        <taxon>Bacteria</taxon>
        <taxon>Pseudomonadati</taxon>
        <taxon>Bacteroidota</taxon>
        <taxon>Sphingobacteriia</taxon>
        <taxon>Sphingobacteriales</taxon>
        <taxon>Sphingobacteriaceae</taxon>
        <taxon>Pedobacter</taxon>
    </lineage>
</organism>
<dbReference type="Pfam" id="PF01381">
    <property type="entry name" value="HTH_3"/>
    <property type="match status" value="1"/>
</dbReference>
<keyword evidence="4" id="KW-1185">Reference proteome</keyword>
<evidence type="ECO:0000259" key="2">
    <source>
        <dbReference type="PROSITE" id="PS50943"/>
    </source>
</evidence>
<accession>A0A4V5NZC7</accession>
<sequence length="157" mass="18027">MTENQAIKFIRKQLGLDQERFAVALEMKQGSISDIERGKAAVSSKLKDKLSKVFYIDIDFIEGKSTSMLIESKTLDEIKYPSKDKEPSDSAEIDKLKLELLNKNEVISSKDKIIDINERYISALERENAELRQRLENQLGLKTKFKKPESFRPASKD</sequence>
<evidence type="ECO:0000313" key="3">
    <source>
        <dbReference type="EMBL" id="TKC08005.1"/>
    </source>
</evidence>
<dbReference type="RefSeq" id="WP_136841541.1">
    <property type="nucleotide sequence ID" value="NZ_SWBR01000003.1"/>
</dbReference>
<evidence type="ECO:0000313" key="4">
    <source>
        <dbReference type="Proteomes" id="UP000309488"/>
    </source>
</evidence>
<dbReference type="PROSITE" id="PS50943">
    <property type="entry name" value="HTH_CROC1"/>
    <property type="match status" value="1"/>
</dbReference>
<protein>
    <submittedName>
        <fullName evidence="3">Helix-turn-helix transcriptional regulator</fullName>
    </submittedName>
</protein>
<dbReference type="EMBL" id="SWBR01000003">
    <property type="protein sequence ID" value="TKC08005.1"/>
    <property type="molecule type" value="Genomic_DNA"/>
</dbReference>
<feature type="domain" description="HTH cro/C1-type" evidence="2">
    <location>
        <begin position="7"/>
        <end position="61"/>
    </location>
</feature>
<dbReference type="Gene3D" id="1.10.260.40">
    <property type="entry name" value="lambda repressor-like DNA-binding domains"/>
    <property type="match status" value="1"/>
</dbReference>
<dbReference type="GO" id="GO:0003677">
    <property type="term" value="F:DNA binding"/>
    <property type="evidence" value="ECO:0007669"/>
    <property type="project" value="InterPro"/>
</dbReference>
<reference evidence="3 4" key="1">
    <citation type="submission" date="2019-04" db="EMBL/GenBank/DDBJ databases">
        <title>Pedobacter sp. RP-3-22 sp. nov., isolated from Arctic soil.</title>
        <authorList>
            <person name="Dahal R.H."/>
            <person name="Kim D.-U."/>
        </authorList>
    </citation>
    <scope>NUCLEOTIDE SEQUENCE [LARGE SCALE GENOMIC DNA]</scope>
    <source>
        <strain evidence="3 4">RP-3-22</strain>
    </source>
</reference>
<gene>
    <name evidence="3" type="ORF">FA048_12640</name>
</gene>
<proteinExistence type="predicted"/>
<evidence type="ECO:0000256" key="1">
    <source>
        <dbReference type="SAM" id="Coils"/>
    </source>
</evidence>
<keyword evidence="1" id="KW-0175">Coiled coil</keyword>
<dbReference type="CDD" id="cd00093">
    <property type="entry name" value="HTH_XRE"/>
    <property type="match status" value="1"/>
</dbReference>
<dbReference type="InterPro" id="IPR010982">
    <property type="entry name" value="Lambda_DNA-bd_dom_sf"/>
</dbReference>
<dbReference type="SMART" id="SM00530">
    <property type="entry name" value="HTH_XRE"/>
    <property type="match status" value="1"/>
</dbReference>
<comment type="caution">
    <text evidence="3">The sequence shown here is derived from an EMBL/GenBank/DDBJ whole genome shotgun (WGS) entry which is preliminary data.</text>
</comment>
<dbReference type="SUPFAM" id="SSF47413">
    <property type="entry name" value="lambda repressor-like DNA-binding domains"/>
    <property type="match status" value="1"/>
</dbReference>
<dbReference type="OrthoDB" id="7859381at2"/>
<feature type="coiled-coil region" evidence="1">
    <location>
        <begin position="114"/>
        <end position="141"/>
    </location>
</feature>